<dbReference type="PANTHER" id="PTHR30420">
    <property type="entry name" value="N-SUCCINYLARGININE DIHYDROLASE"/>
    <property type="match status" value="1"/>
</dbReference>
<name>A0A1I1GWI5_9GAMM</name>
<keyword evidence="1" id="KW-0056">Arginine metabolism</keyword>
<gene>
    <name evidence="5" type="ORF">SAMN02745724_01048</name>
</gene>
<keyword evidence="6" id="KW-1185">Reference proteome</keyword>
<reference evidence="5 6" key="1">
    <citation type="submission" date="2016-10" db="EMBL/GenBank/DDBJ databases">
        <authorList>
            <person name="de Groot N.N."/>
        </authorList>
    </citation>
    <scope>NUCLEOTIDE SEQUENCE [LARGE SCALE GENOMIC DNA]</scope>
    <source>
        <strain evidence="5 6">DSM 6059</strain>
    </source>
</reference>
<proteinExistence type="predicted"/>
<dbReference type="NCBIfam" id="TIGR03243">
    <property type="entry name" value="arg_catab_AOST"/>
    <property type="match status" value="1"/>
</dbReference>
<dbReference type="Proteomes" id="UP000198862">
    <property type="component" value="Unassembled WGS sequence"/>
</dbReference>
<evidence type="ECO:0000256" key="4">
    <source>
        <dbReference type="NCBIfam" id="TIGR03244"/>
    </source>
</evidence>
<sequence>MQVIRPIKKSDFSALKQIAIESGHGFTSLPVNDEQLSDKISRAEISFNKAATNPGDEGYLFVLEDTHTGEILGTTAIEAAVGLNVPLYHYHKSKSVHHSKALGVYNTVEVLTMCNDYTGASEICTLFLREAHRKGLAGRLLSRVRFLFMAQHPERFSDTVIAEMRGVSDEHGHSPFWEWLQEHFFSIDFPEADHLIGIGSKGFISELMPKHPIYANLLSEKAQAVIGQVHDKTRPALSLLEKEGFEHRGYVDLFDAGPTVESRLSKIRSVKDSLSCQVTISDNAHSDAVYAICNHSVSNFRATFTSELSYNVAQNLLAITPDVAKALNVLEGESIRFINLT</sequence>
<dbReference type="OrthoDB" id="21121at2"/>
<keyword evidence="2 5" id="KW-0808">Transferase</keyword>
<dbReference type="GO" id="GO:0006527">
    <property type="term" value="P:L-arginine catabolic process"/>
    <property type="evidence" value="ECO:0007669"/>
    <property type="project" value="UniProtKB-UniRule"/>
</dbReference>
<dbReference type="NCBIfam" id="TIGR03244">
    <property type="entry name" value="arg_catab_AstA"/>
    <property type="match status" value="1"/>
</dbReference>
<keyword evidence="3" id="KW-0012">Acyltransferase</keyword>
<evidence type="ECO:0000256" key="1">
    <source>
        <dbReference type="ARBA" id="ARBA00022503"/>
    </source>
</evidence>
<dbReference type="InterPro" id="IPR007041">
    <property type="entry name" value="Arg_succinylTrfase_AstA/AruG"/>
</dbReference>
<organism evidence="5 6">
    <name type="scientific">Pseudoalteromonas denitrificans DSM 6059</name>
    <dbReference type="NCBI Taxonomy" id="1123010"/>
    <lineage>
        <taxon>Bacteria</taxon>
        <taxon>Pseudomonadati</taxon>
        <taxon>Pseudomonadota</taxon>
        <taxon>Gammaproteobacteria</taxon>
        <taxon>Alteromonadales</taxon>
        <taxon>Pseudoalteromonadaceae</taxon>
        <taxon>Pseudoalteromonas</taxon>
    </lineage>
</organism>
<dbReference type="PANTHER" id="PTHR30420:SF1">
    <property type="entry name" value="ARGININE N-SUCCINYLTRANSFERASE"/>
    <property type="match status" value="1"/>
</dbReference>
<dbReference type="EC" id="2.3.1.109" evidence="4"/>
<dbReference type="GO" id="GO:0008791">
    <property type="term" value="F:arginine N-succinyltransferase activity"/>
    <property type="evidence" value="ECO:0007669"/>
    <property type="project" value="UniProtKB-UniRule"/>
</dbReference>
<dbReference type="InterPro" id="IPR016181">
    <property type="entry name" value="Acyl_CoA_acyltransferase"/>
</dbReference>
<dbReference type="Gene3D" id="2.40.40.20">
    <property type="match status" value="1"/>
</dbReference>
<evidence type="ECO:0000256" key="2">
    <source>
        <dbReference type="ARBA" id="ARBA00022679"/>
    </source>
</evidence>
<dbReference type="InterPro" id="IPR017650">
    <property type="entry name" value="Arginine_N-succinylTrfase"/>
</dbReference>
<protein>
    <recommendedName>
        <fullName evidence="4">Arginine N-succinyltransferase</fullName>
        <ecNumber evidence="4">2.3.1.109</ecNumber>
    </recommendedName>
</protein>
<dbReference type="EMBL" id="FOLO01000005">
    <property type="protein sequence ID" value="SFC15652.1"/>
    <property type="molecule type" value="Genomic_DNA"/>
</dbReference>
<dbReference type="RefSeq" id="WP_091981052.1">
    <property type="nucleotide sequence ID" value="NZ_FOLO01000005.1"/>
</dbReference>
<evidence type="ECO:0000313" key="5">
    <source>
        <dbReference type="EMBL" id="SFC15652.1"/>
    </source>
</evidence>
<dbReference type="Pfam" id="PF04958">
    <property type="entry name" value="AstA"/>
    <property type="match status" value="1"/>
</dbReference>
<dbReference type="STRING" id="1123010.SAMN02745724_01048"/>
<dbReference type="SUPFAM" id="SSF55729">
    <property type="entry name" value="Acyl-CoA N-acyltransferases (Nat)"/>
    <property type="match status" value="1"/>
</dbReference>
<evidence type="ECO:0000256" key="3">
    <source>
        <dbReference type="ARBA" id="ARBA00023315"/>
    </source>
</evidence>
<accession>A0A1I1GWI5</accession>
<dbReference type="AlphaFoldDB" id="A0A1I1GWI5"/>
<evidence type="ECO:0000313" key="6">
    <source>
        <dbReference type="Proteomes" id="UP000198862"/>
    </source>
</evidence>